<organism evidence="2 3">
    <name type="scientific">Vibrio gelatinilyticus</name>
    <dbReference type="NCBI Taxonomy" id="2893468"/>
    <lineage>
        <taxon>Bacteria</taxon>
        <taxon>Pseudomonadati</taxon>
        <taxon>Pseudomonadota</taxon>
        <taxon>Gammaproteobacteria</taxon>
        <taxon>Vibrionales</taxon>
        <taxon>Vibrionaceae</taxon>
        <taxon>Vibrio</taxon>
    </lineage>
</organism>
<protein>
    <submittedName>
        <fullName evidence="2">Ribonuclease regulator</fullName>
    </submittedName>
</protein>
<dbReference type="RefSeq" id="WP_244355275.1">
    <property type="nucleotide sequence ID" value="NZ_JAJNNZ010000002.1"/>
</dbReference>
<sequence>MIRILSASVIFVISSGAALAVDLPSLSNSHNASPHKFFLSSGSNSSSDEYDAWNLDSGYSYSVFESVDLYVGARLNNSQSTADNGLLSGVNYKVSDRISIKSTLRSYQYTEDSETQGAMAAELSSRMRLTENLDLHATFDYEKLQQGVEVGLGFRF</sequence>
<feature type="signal peptide" evidence="1">
    <location>
        <begin position="1"/>
        <end position="20"/>
    </location>
</feature>
<feature type="chain" id="PRO_5040855619" evidence="1">
    <location>
        <begin position="21"/>
        <end position="156"/>
    </location>
</feature>
<comment type="caution">
    <text evidence="2">The sequence shown here is derived from an EMBL/GenBank/DDBJ whole genome shotgun (WGS) entry which is preliminary data.</text>
</comment>
<accession>A0A9X1W927</accession>
<dbReference type="AlphaFoldDB" id="A0A9X1W927"/>
<evidence type="ECO:0000313" key="2">
    <source>
        <dbReference type="EMBL" id="MCJ2375889.1"/>
    </source>
</evidence>
<name>A0A9X1W927_9VIBR</name>
<evidence type="ECO:0000313" key="3">
    <source>
        <dbReference type="Proteomes" id="UP001139488"/>
    </source>
</evidence>
<dbReference type="PIRSF" id="PIRSF028680">
    <property type="entry name" value="UCP028680"/>
    <property type="match status" value="1"/>
</dbReference>
<dbReference type="Proteomes" id="UP001139488">
    <property type="component" value="Unassembled WGS sequence"/>
</dbReference>
<proteinExistence type="predicted"/>
<gene>
    <name evidence="2" type="ORF">LNL84_03485</name>
</gene>
<keyword evidence="3" id="KW-1185">Reference proteome</keyword>
<evidence type="ECO:0000256" key="1">
    <source>
        <dbReference type="SAM" id="SignalP"/>
    </source>
</evidence>
<dbReference type="InterPro" id="IPR016895">
    <property type="entry name" value="UCP028680"/>
</dbReference>
<keyword evidence="1" id="KW-0732">Signal</keyword>
<reference evidence="2" key="1">
    <citation type="submission" date="2021-11" db="EMBL/GenBank/DDBJ databases">
        <title>Vibrio ZSDE26 sp. nov. and Vibrio ZSDZ34 sp. nov., isolated from coastal seawater in Qingdao.</title>
        <authorList>
            <person name="Zhang P."/>
        </authorList>
    </citation>
    <scope>NUCLEOTIDE SEQUENCE</scope>
    <source>
        <strain evidence="2">ZSDZ34</strain>
    </source>
</reference>
<dbReference type="EMBL" id="JAJNNZ010000002">
    <property type="protein sequence ID" value="MCJ2375889.1"/>
    <property type="molecule type" value="Genomic_DNA"/>
</dbReference>